<organism evidence="2 3">
    <name type="scientific">Chryseobacterium defluvii</name>
    <dbReference type="NCBI Taxonomy" id="160396"/>
    <lineage>
        <taxon>Bacteria</taxon>
        <taxon>Pseudomonadati</taxon>
        <taxon>Bacteroidota</taxon>
        <taxon>Flavobacteriia</taxon>
        <taxon>Flavobacteriales</taxon>
        <taxon>Weeksellaceae</taxon>
        <taxon>Chryseobacterium group</taxon>
        <taxon>Chryseobacterium</taxon>
    </lineage>
</organism>
<dbReference type="RefSeq" id="WP_184185203.1">
    <property type="nucleotide sequence ID" value="NZ_JACHLE010000001.1"/>
</dbReference>
<dbReference type="EMBL" id="JACHLE010000001">
    <property type="protein sequence ID" value="MBB4805670.1"/>
    <property type="molecule type" value="Genomic_DNA"/>
</dbReference>
<evidence type="ECO:0000313" key="2">
    <source>
        <dbReference type="EMBL" id="MBB4805670.1"/>
    </source>
</evidence>
<keyword evidence="1" id="KW-1133">Transmembrane helix</keyword>
<name>A0A840KDQ0_9FLAO</name>
<accession>A0A840KDQ0</accession>
<sequence>MVGIGGIIRILRKEYLNGILQTFFTIVLGAVVYCWYSFALIFYPYDFFANNLDIPENIKFEKPLEIPYEENKPTPKVDKQDLVLYDYSQPGIYKYDVYLNNIEKGKIYLKVFEVTKNKLLSEKSVKNRTEMFVFNPADTLKRFELKNDFTIYEGDWGDFYGSRIEVWFKPDQLNKPERKLFTKNYIVQGWMR</sequence>
<feature type="transmembrane region" description="Helical" evidence="1">
    <location>
        <begin position="20"/>
        <end position="45"/>
    </location>
</feature>
<evidence type="ECO:0000256" key="1">
    <source>
        <dbReference type="SAM" id="Phobius"/>
    </source>
</evidence>
<gene>
    <name evidence="2" type="ORF">HNP38_000942</name>
</gene>
<dbReference type="AlphaFoldDB" id="A0A840KDQ0"/>
<dbReference type="Proteomes" id="UP000592180">
    <property type="component" value="Unassembled WGS sequence"/>
</dbReference>
<evidence type="ECO:0000313" key="3">
    <source>
        <dbReference type="Proteomes" id="UP000592180"/>
    </source>
</evidence>
<comment type="caution">
    <text evidence="2">The sequence shown here is derived from an EMBL/GenBank/DDBJ whole genome shotgun (WGS) entry which is preliminary data.</text>
</comment>
<keyword evidence="1" id="KW-0812">Transmembrane</keyword>
<protein>
    <submittedName>
        <fullName evidence="2">Uncharacterized protein</fullName>
    </submittedName>
</protein>
<keyword evidence="3" id="KW-1185">Reference proteome</keyword>
<keyword evidence="1" id="KW-0472">Membrane</keyword>
<reference evidence="2 3" key="1">
    <citation type="submission" date="2020-08" db="EMBL/GenBank/DDBJ databases">
        <title>Functional genomics of gut bacteria from endangered species of beetles.</title>
        <authorList>
            <person name="Carlos-Shanley C."/>
        </authorList>
    </citation>
    <scope>NUCLEOTIDE SEQUENCE [LARGE SCALE GENOMIC DNA]</scope>
    <source>
        <strain evidence="2 3">S00151</strain>
    </source>
</reference>
<proteinExistence type="predicted"/>